<dbReference type="PANTHER" id="PTHR35110:SF3">
    <property type="entry name" value="OS08G0360000 PROTEIN"/>
    <property type="match status" value="1"/>
</dbReference>
<accession>A0AAP0QTT2</accession>
<evidence type="ECO:0000313" key="3">
    <source>
        <dbReference type="Proteomes" id="UP001428341"/>
    </source>
</evidence>
<keyword evidence="3" id="KW-1185">Reference proteome</keyword>
<protein>
    <submittedName>
        <fullName evidence="2">Uncharacterized protein</fullName>
    </submittedName>
</protein>
<feature type="region of interest" description="Disordered" evidence="1">
    <location>
        <begin position="1"/>
        <end position="21"/>
    </location>
</feature>
<reference evidence="2 3" key="1">
    <citation type="submission" date="2024-05" db="EMBL/GenBank/DDBJ databases">
        <title>Haplotype-resolved chromosome-level genome assembly of Huyou (Citrus changshanensis).</title>
        <authorList>
            <person name="Miao C."/>
            <person name="Chen W."/>
            <person name="Wu Y."/>
            <person name="Wang L."/>
            <person name="Zhao S."/>
            <person name="Grierson D."/>
            <person name="Xu C."/>
            <person name="Chen K."/>
        </authorList>
    </citation>
    <scope>NUCLEOTIDE SEQUENCE [LARGE SCALE GENOMIC DNA]</scope>
    <source>
        <strain evidence="2">01-14</strain>
        <tissue evidence="2">Leaf</tissue>
    </source>
</reference>
<dbReference type="AlphaFoldDB" id="A0AAP0QTT2"/>
<organism evidence="2 3">
    <name type="scientific">Citrus x changshan-huyou</name>
    <dbReference type="NCBI Taxonomy" id="2935761"/>
    <lineage>
        <taxon>Eukaryota</taxon>
        <taxon>Viridiplantae</taxon>
        <taxon>Streptophyta</taxon>
        <taxon>Embryophyta</taxon>
        <taxon>Tracheophyta</taxon>
        <taxon>Spermatophyta</taxon>
        <taxon>Magnoliopsida</taxon>
        <taxon>eudicotyledons</taxon>
        <taxon>Gunneridae</taxon>
        <taxon>Pentapetalae</taxon>
        <taxon>rosids</taxon>
        <taxon>malvids</taxon>
        <taxon>Sapindales</taxon>
        <taxon>Rutaceae</taxon>
        <taxon>Aurantioideae</taxon>
        <taxon>Citrus</taxon>
    </lineage>
</organism>
<name>A0AAP0QTT2_9ROSI</name>
<sequence>MFVRFLSTKPKPKMKPIELKTPPEQIQTITRVIFDIVKEDGPLTVADSWERVKVCVSVKLNFNRLVSRLTKPNNLKQAKSGNDPSPSQP</sequence>
<evidence type="ECO:0000256" key="1">
    <source>
        <dbReference type="SAM" id="MobiDB-lite"/>
    </source>
</evidence>
<proteinExistence type="predicted"/>
<dbReference type="PANTHER" id="PTHR35110">
    <property type="entry name" value="EXPRESSED PROTEIN"/>
    <property type="match status" value="1"/>
</dbReference>
<dbReference type="Proteomes" id="UP001428341">
    <property type="component" value="Unassembled WGS sequence"/>
</dbReference>
<evidence type="ECO:0000313" key="2">
    <source>
        <dbReference type="EMBL" id="KAK9214785.1"/>
    </source>
</evidence>
<gene>
    <name evidence="2" type="ORF">WN944_006784</name>
</gene>
<dbReference type="EMBL" id="JBCGBO010000003">
    <property type="protein sequence ID" value="KAK9214785.1"/>
    <property type="molecule type" value="Genomic_DNA"/>
</dbReference>
<comment type="caution">
    <text evidence="2">The sequence shown here is derived from an EMBL/GenBank/DDBJ whole genome shotgun (WGS) entry which is preliminary data.</text>
</comment>